<comment type="caution">
    <text evidence="2">The sequence shown here is derived from an EMBL/GenBank/DDBJ whole genome shotgun (WGS) entry which is preliminary data.</text>
</comment>
<organism evidence="2 3">
    <name type="scientific">Massilia norwichensis</name>
    <dbReference type="NCBI Taxonomy" id="1442366"/>
    <lineage>
        <taxon>Bacteria</taxon>
        <taxon>Pseudomonadati</taxon>
        <taxon>Pseudomonadota</taxon>
        <taxon>Betaproteobacteria</taxon>
        <taxon>Burkholderiales</taxon>
        <taxon>Oxalobacteraceae</taxon>
        <taxon>Telluria group</taxon>
        <taxon>Massilia</taxon>
    </lineage>
</organism>
<evidence type="ECO:0000259" key="1">
    <source>
        <dbReference type="Pfam" id="PF12706"/>
    </source>
</evidence>
<dbReference type="EMBL" id="JANUGX010000012">
    <property type="protein sequence ID" value="MCS0589964.1"/>
    <property type="molecule type" value="Genomic_DNA"/>
</dbReference>
<dbReference type="RefSeq" id="WP_258845739.1">
    <property type="nucleotide sequence ID" value="NZ_JANUGX010000012.1"/>
</dbReference>
<gene>
    <name evidence="2" type="ORF">NX782_12195</name>
</gene>
<dbReference type="InterPro" id="IPR036866">
    <property type="entry name" value="RibonucZ/Hydroxyglut_hydro"/>
</dbReference>
<feature type="domain" description="Metallo-beta-lactamase" evidence="1">
    <location>
        <begin position="86"/>
        <end position="280"/>
    </location>
</feature>
<sequence length="334" mass="37006">MNDLSAPGSLRRPDGAFRNVVPRQAMGLRKTLGLVWRMFTAKPPSTVPHRPIPVRPLDAATLAQAPEATLFRLGHSTLLMKLDGGWWLTDPVFAERASPFSFAGPKRFHAPPLTLDALPPLRGIILSHDHYDHLDRDSILALAPRAGLIVAPLGVGERLVGWGIDAAKIRQLDWWQETQAGGVRLAAVPAQHFSGRSLRDGDRTLWVSWVIMTGNLRLFFSGDTGYHAGFKAIGERYGPFDVTMLETGGYDRQWADVHMQPEQTLQAHLDLNGRWLLPIHNGTFDLAFHPWYEPLDRIQALATAAGVPLATPQMGQAWALDRPQSVPAWWRSAG</sequence>
<name>A0ABT2A6Z5_9BURK</name>
<dbReference type="InterPro" id="IPR001279">
    <property type="entry name" value="Metallo-B-lactamas"/>
</dbReference>
<protein>
    <submittedName>
        <fullName evidence="2">MBL fold metallo-hydrolase</fullName>
    </submittedName>
</protein>
<reference evidence="2 3" key="1">
    <citation type="submission" date="2022-08" db="EMBL/GenBank/DDBJ databases">
        <title>Reclassification of Massilia species as members of the genera Telluria, Duganella, Pseudoduganella, Mokoshia gen. nov. and Zemynaea gen. nov. using orthogonal and non-orthogonal genome-based approaches.</title>
        <authorList>
            <person name="Bowman J.P."/>
        </authorList>
    </citation>
    <scope>NUCLEOTIDE SEQUENCE [LARGE SCALE GENOMIC DNA]</scope>
    <source>
        <strain evidence="2 3">LMG 28164</strain>
    </source>
</reference>
<dbReference type="Proteomes" id="UP001205560">
    <property type="component" value="Unassembled WGS sequence"/>
</dbReference>
<keyword evidence="3" id="KW-1185">Reference proteome</keyword>
<dbReference type="Gene3D" id="3.60.15.10">
    <property type="entry name" value="Ribonuclease Z/Hydroxyacylglutathione hydrolase-like"/>
    <property type="match status" value="1"/>
</dbReference>
<evidence type="ECO:0000313" key="2">
    <source>
        <dbReference type="EMBL" id="MCS0589964.1"/>
    </source>
</evidence>
<dbReference type="Pfam" id="PF12706">
    <property type="entry name" value="Lactamase_B_2"/>
    <property type="match status" value="1"/>
</dbReference>
<dbReference type="SUPFAM" id="SSF56281">
    <property type="entry name" value="Metallo-hydrolase/oxidoreductase"/>
    <property type="match status" value="1"/>
</dbReference>
<dbReference type="PANTHER" id="PTHR15032:SF4">
    <property type="entry name" value="N-ACYL-PHOSPHATIDYLETHANOLAMINE-HYDROLYZING PHOSPHOLIPASE D"/>
    <property type="match status" value="1"/>
</dbReference>
<accession>A0ABT2A6Z5</accession>
<proteinExistence type="predicted"/>
<dbReference type="PANTHER" id="PTHR15032">
    <property type="entry name" value="N-ACYL-PHOSPHATIDYLETHANOLAMINE-HYDROLYZING PHOSPHOLIPASE D"/>
    <property type="match status" value="1"/>
</dbReference>
<evidence type="ECO:0000313" key="3">
    <source>
        <dbReference type="Proteomes" id="UP001205560"/>
    </source>
</evidence>